<feature type="non-terminal residue" evidence="1">
    <location>
        <position position="1"/>
    </location>
</feature>
<evidence type="ECO:0008006" key="3">
    <source>
        <dbReference type="Google" id="ProtNLM"/>
    </source>
</evidence>
<evidence type="ECO:0000313" key="2">
    <source>
        <dbReference type="Proteomes" id="UP001202328"/>
    </source>
</evidence>
<name>A0AAD4XRD1_9MAGN</name>
<accession>A0AAD4XRD1</accession>
<comment type="caution">
    <text evidence="1">The sequence shown here is derived from an EMBL/GenBank/DDBJ whole genome shotgun (WGS) entry which is preliminary data.</text>
</comment>
<proteinExistence type="predicted"/>
<dbReference type="SUPFAM" id="SSF46565">
    <property type="entry name" value="Chaperone J-domain"/>
    <property type="match status" value="1"/>
</dbReference>
<dbReference type="Proteomes" id="UP001202328">
    <property type="component" value="Unassembled WGS sequence"/>
</dbReference>
<evidence type="ECO:0000313" key="1">
    <source>
        <dbReference type="EMBL" id="KAI3939466.1"/>
    </source>
</evidence>
<protein>
    <recommendedName>
        <fullName evidence="3">J domain-containing protein</fullName>
    </recommendedName>
</protein>
<sequence length="61" mass="7115">RRFGFSVPPGATEQEILKISKKEAYMKVHPDKTIKLPLHERIEAQEKMKIIQYMTELESGD</sequence>
<dbReference type="AlphaFoldDB" id="A0AAD4XRD1"/>
<dbReference type="EMBL" id="JAJJMB010005364">
    <property type="protein sequence ID" value="KAI3939466.1"/>
    <property type="molecule type" value="Genomic_DNA"/>
</dbReference>
<reference evidence="1" key="1">
    <citation type="submission" date="2022-04" db="EMBL/GenBank/DDBJ databases">
        <title>A functionally conserved STORR gene fusion in Papaver species that diverged 16.8 million years ago.</title>
        <authorList>
            <person name="Catania T."/>
        </authorList>
    </citation>
    <scope>NUCLEOTIDE SEQUENCE</scope>
    <source>
        <strain evidence="1">S-188037</strain>
    </source>
</reference>
<gene>
    <name evidence="1" type="ORF">MKW98_022334</name>
</gene>
<dbReference type="InterPro" id="IPR036869">
    <property type="entry name" value="J_dom_sf"/>
</dbReference>
<keyword evidence="2" id="KW-1185">Reference proteome</keyword>
<dbReference type="Gene3D" id="1.10.287.110">
    <property type="entry name" value="DnaJ domain"/>
    <property type="match status" value="1"/>
</dbReference>
<organism evidence="1 2">
    <name type="scientific">Papaver atlanticum</name>
    <dbReference type="NCBI Taxonomy" id="357466"/>
    <lineage>
        <taxon>Eukaryota</taxon>
        <taxon>Viridiplantae</taxon>
        <taxon>Streptophyta</taxon>
        <taxon>Embryophyta</taxon>
        <taxon>Tracheophyta</taxon>
        <taxon>Spermatophyta</taxon>
        <taxon>Magnoliopsida</taxon>
        <taxon>Ranunculales</taxon>
        <taxon>Papaveraceae</taxon>
        <taxon>Papaveroideae</taxon>
        <taxon>Papaver</taxon>
    </lineage>
</organism>